<evidence type="ECO:0000256" key="2">
    <source>
        <dbReference type="ARBA" id="ARBA00022741"/>
    </source>
</evidence>
<dbReference type="InterPro" id="IPR027417">
    <property type="entry name" value="P-loop_NTPase"/>
</dbReference>
<dbReference type="InterPro" id="IPR003593">
    <property type="entry name" value="AAA+_ATPase"/>
</dbReference>
<keyword evidence="2" id="KW-0547">Nucleotide-binding</keyword>
<dbReference type="PROSITE" id="PS00211">
    <property type="entry name" value="ABC_TRANSPORTER_1"/>
    <property type="match status" value="1"/>
</dbReference>
<keyword evidence="3" id="KW-0067">ATP-binding</keyword>
<dbReference type="PROSITE" id="PS50893">
    <property type="entry name" value="ABC_TRANSPORTER_2"/>
    <property type="match status" value="1"/>
</dbReference>
<accession>A0A081PPX4</accession>
<keyword evidence="1" id="KW-0813">Transport</keyword>
<sequence>MDLICQDIHFGLGEKKILKGVSLKVEGNQFHTILGPNGSGKTSLLKLLYRQEKADKGLISLDGKPLEQWTLKETAKQMAVVTQFNQLQFDCTVEEIVLLGRTPHLSFLQKERERDFTLVQDALVKVDMLEKKTRLYSSLSGGEKQRVLLARALAQEPTLLLLDEPTNHLDIRYQLDLLAIVKNLKVNVLAVLHDIQLACRYSDYLYLMKEGEILYQGTPRETITPESLQTVYGVQSQVTWTEDQQAMIHYL</sequence>
<dbReference type="GO" id="GO:0016887">
    <property type="term" value="F:ATP hydrolysis activity"/>
    <property type="evidence" value="ECO:0007669"/>
    <property type="project" value="InterPro"/>
</dbReference>
<evidence type="ECO:0000313" key="6">
    <source>
        <dbReference type="Proteomes" id="UP000028093"/>
    </source>
</evidence>
<feature type="domain" description="ABC transporter" evidence="4">
    <location>
        <begin position="3"/>
        <end position="235"/>
    </location>
</feature>
<dbReference type="AlphaFoldDB" id="A0A081PPX4"/>
<dbReference type="GO" id="GO:0005524">
    <property type="term" value="F:ATP binding"/>
    <property type="evidence" value="ECO:0007669"/>
    <property type="project" value="UniProtKB-KW"/>
</dbReference>
<dbReference type="Pfam" id="PF00005">
    <property type="entry name" value="ABC_tran"/>
    <property type="match status" value="1"/>
</dbReference>
<dbReference type="SUPFAM" id="SSF52540">
    <property type="entry name" value="P-loop containing nucleoside triphosphate hydrolases"/>
    <property type="match status" value="1"/>
</dbReference>
<evidence type="ECO:0000259" key="4">
    <source>
        <dbReference type="PROSITE" id="PS50893"/>
    </source>
</evidence>
<dbReference type="InterPro" id="IPR003439">
    <property type="entry name" value="ABC_transporter-like_ATP-bd"/>
</dbReference>
<dbReference type="Gene3D" id="3.40.50.300">
    <property type="entry name" value="P-loop containing nucleotide triphosphate hydrolases"/>
    <property type="match status" value="1"/>
</dbReference>
<gene>
    <name evidence="5" type="ORF">SK1126_0650</name>
</gene>
<dbReference type="RefSeq" id="WP_033681513.1">
    <property type="nucleotide sequence ID" value="NZ_JPFT01000005.1"/>
</dbReference>
<protein>
    <submittedName>
        <fullName evidence="5">ABC transporter family protein</fullName>
    </submittedName>
</protein>
<dbReference type="EMBL" id="JPFT01000005">
    <property type="protein sequence ID" value="KEQ32747.1"/>
    <property type="molecule type" value="Genomic_DNA"/>
</dbReference>
<evidence type="ECO:0000313" key="5">
    <source>
        <dbReference type="EMBL" id="KEQ32747.1"/>
    </source>
</evidence>
<dbReference type="CDD" id="cd03214">
    <property type="entry name" value="ABC_Iron-Siderophores_B12_Hemin"/>
    <property type="match status" value="1"/>
</dbReference>
<organism evidence="5 6">
    <name type="scientific">Streptococcus mitis</name>
    <dbReference type="NCBI Taxonomy" id="28037"/>
    <lineage>
        <taxon>Bacteria</taxon>
        <taxon>Bacillati</taxon>
        <taxon>Bacillota</taxon>
        <taxon>Bacilli</taxon>
        <taxon>Lactobacillales</taxon>
        <taxon>Streptococcaceae</taxon>
        <taxon>Streptococcus</taxon>
        <taxon>Streptococcus mitis group</taxon>
    </lineage>
</organism>
<dbReference type="FunFam" id="3.40.50.300:FF:000134">
    <property type="entry name" value="Iron-enterobactin ABC transporter ATP-binding protein"/>
    <property type="match status" value="1"/>
</dbReference>
<dbReference type="PANTHER" id="PTHR42794">
    <property type="entry name" value="HEMIN IMPORT ATP-BINDING PROTEIN HMUV"/>
    <property type="match status" value="1"/>
</dbReference>
<proteinExistence type="predicted"/>
<evidence type="ECO:0000256" key="3">
    <source>
        <dbReference type="ARBA" id="ARBA00022840"/>
    </source>
</evidence>
<name>A0A081PPX4_STRMT</name>
<dbReference type="PANTHER" id="PTHR42794:SF2">
    <property type="entry name" value="ABC TRANSPORTER ATP-BINDING PROTEIN"/>
    <property type="match status" value="1"/>
</dbReference>
<comment type="caution">
    <text evidence="5">The sequence shown here is derived from an EMBL/GenBank/DDBJ whole genome shotgun (WGS) entry which is preliminary data.</text>
</comment>
<dbReference type="PATRIC" id="fig|28037.99.peg.579"/>
<evidence type="ECO:0000256" key="1">
    <source>
        <dbReference type="ARBA" id="ARBA00022448"/>
    </source>
</evidence>
<dbReference type="InterPro" id="IPR017871">
    <property type="entry name" value="ABC_transporter-like_CS"/>
</dbReference>
<reference evidence="5 6" key="1">
    <citation type="submission" date="2014-05" db="EMBL/GenBank/DDBJ databases">
        <authorList>
            <person name="Daugherty S.C."/>
            <person name="Tallon L.J."/>
            <person name="Sadzewicz L."/>
            <person name="Kilian M."/>
            <person name="Tettelin H."/>
        </authorList>
    </citation>
    <scope>NUCLEOTIDE SEQUENCE [LARGE SCALE GENOMIC DNA]</scope>
    <source>
        <strain evidence="5 6">SK1126</strain>
    </source>
</reference>
<dbReference type="SMART" id="SM00382">
    <property type="entry name" value="AAA"/>
    <property type="match status" value="1"/>
</dbReference>
<dbReference type="Proteomes" id="UP000028093">
    <property type="component" value="Unassembled WGS sequence"/>
</dbReference>